<comment type="caution">
    <text evidence="2">The sequence shown here is derived from an EMBL/GenBank/DDBJ whole genome shotgun (WGS) entry which is preliminary data.</text>
</comment>
<dbReference type="SUPFAM" id="SSF54060">
    <property type="entry name" value="His-Me finger endonucleases"/>
    <property type="match status" value="1"/>
</dbReference>
<keyword evidence="3" id="KW-1185">Reference proteome</keyword>
<name>A0ABW0QWA0_9BACL</name>
<feature type="domain" description="HNH" evidence="1">
    <location>
        <begin position="77"/>
        <end position="112"/>
    </location>
</feature>
<dbReference type="CDD" id="cd00085">
    <property type="entry name" value="HNHc"/>
    <property type="match status" value="1"/>
</dbReference>
<evidence type="ECO:0000259" key="1">
    <source>
        <dbReference type="Pfam" id="PF01844"/>
    </source>
</evidence>
<proteinExistence type="predicted"/>
<reference evidence="3" key="1">
    <citation type="journal article" date="2019" name="Int. J. Syst. Evol. Microbiol.">
        <title>The Global Catalogue of Microorganisms (GCM) 10K type strain sequencing project: providing services to taxonomists for standard genome sequencing and annotation.</title>
        <authorList>
            <consortium name="The Broad Institute Genomics Platform"/>
            <consortium name="The Broad Institute Genome Sequencing Center for Infectious Disease"/>
            <person name="Wu L."/>
            <person name="Ma J."/>
        </authorList>
    </citation>
    <scope>NUCLEOTIDE SEQUENCE [LARGE SCALE GENOMIC DNA]</scope>
    <source>
        <strain evidence="3">CGMCC 1.18578</strain>
    </source>
</reference>
<dbReference type="RefSeq" id="WP_378110234.1">
    <property type="nucleotide sequence ID" value="NZ_JBHSNC010000010.1"/>
</dbReference>
<evidence type="ECO:0000313" key="3">
    <source>
        <dbReference type="Proteomes" id="UP001596108"/>
    </source>
</evidence>
<keyword evidence="2" id="KW-0378">Hydrolase</keyword>
<dbReference type="GO" id="GO:0004519">
    <property type="term" value="F:endonuclease activity"/>
    <property type="evidence" value="ECO:0007669"/>
    <property type="project" value="UniProtKB-KW"/>
</dbReference>
<sequence>MVTDEEVELIVDGKLSWGCLNHFGRDNYTMVSTDSGRGFKGYPAVRFGNSYNKSIRVHWLIVLMDVGIQAVELCVGEFRTHEIHHIIPIGSGGTNSIENLVIMRKSDHEELHGHYRGNRGE</sequence>
<accession>A0ABW0QWA0</accession>
<keyword evidence="2" id="KW-0255">Endonuclease</keyword>
<dbReference type="EMBL" id="JBHSNC010000010">
    <property type="protein sequence ID" value="MFC5528400.1"/>
    <property type="molecule type" value="Genomic_DNA"/>
</dbReference>
<gene>
    <name evidence="2" type="ORF">ACFPQ4_02905</name>
</gene>
<dbReference type="Proteomes" id="UP001596108">
    <property type="component" value="Unassembled WGS sequence"/>
</dbReference>
<dbReference type="InterPro" id="IPR044925">
    <property type="entry name" value="His-Me_finger_sf"/>
</dbReference>
<keyword evidence="2" id="KW-0540">Nuclease</keyword>
<evidence type="ECO:0000313" key="2">
    <source>
        <dbReference type="EMBL" id="MFC5528400.1"/>
    </source>
</evidence>
<dbReference type="Pfam" id="PF01844">
    <property type="entry name" value="HNH"/>
    <property type="match status" value="1"/>
</dbReference>
<organism evidence="2 3">
    <name type="scientific">Cohnella yongneupensis</name>
    <dbReference type="NCBI Taxonomy" id="425006"/>
    <lineage>
        <taxon>Bacteria</taxon>
        <taxon>Bacillati</taxon>
        <taxon>Bacillota</taxon>
        <taxon>Bacilli</taxon>
        <taxon>Bacillales</taxon>
        <taxon>Paenibacillaceae</taxon>
        <taxon>Cohnella</taxon>
    </lineage>
</organism>
<dbReference type="InterPro" id="IPR002711">
    <property type="entry name" value="HNH"/>
</dbReference>
<dbReference type="InterPro" id="IPR003615">
    <property type="entry name" value="HNH_nuc"/>
</dbReference>
<protein>
    <submittedName>
        <fullName evidence="2">HNH endonuclease signature motif containing protein</fullName>
    </submittedName>
</protein>